<proteinExistence type="predicted"/>
<evidence type="ECO:0000313" key="1">
    <source>
        <dbReference type="EMBL" id="GGD63295.1"/>
    </source>
</evidence>
<evidence type="ECO:0000313" key="2">
    <source>
        <dbReference type="Proteomes" id="UP000609064"/>
    </source>
</evidence>
<accession>A0A916YW44</accession>
<dbReference type="AlphaFoldDB" id="A0A916YW44"/>
<dbReference type="RefSeq" id="WP_188766838.1">
    <property type="nucleotide sequence ID" value="NZ_BMKK01000005.1"/>
</dbReference>
<keyword evidence="2" id="KW-1185">Reference proteome</keyword>
<protein>
    <submittedName>
        <fullName evidence="1">Uncharacterized protein</fullName>
    </submittedName>
</protein>
<name>A0A916YW44_9BACT</name>
<dbReference type="EMBL" id="BMKK01000005">
    <property type="protein sequence ID" value="GGD63295.1"/>
    <property type="molecule type" value="Genomic_DNA"/>
</dbReference>
<sequence>MRYLTLNINPNARIDIDNDIWGKETIRYNGEIVSEKSSVFGSVHSFEKEENGEIAKYEIRISLKFLRIGFDIFRNNQAILLN</sequence>
<organism evidence="1 2">
    <name type="scientific">Emticicia aquatilis</name>
    <dbReference type="NCBI Taxonomy" id="1537369"/>
    <lineage>
        <taxon>Bacteria</taxon>
        <taxon>Pseudomonadati</taxon>
        <taxon>Bacteroidota</taxon>
        <taxon>Cytophagia</taxon>
        <taxon>Cytophagales</taxon>
        <taxon>Leadbetterellaceae</taxon>
        <taxon>Emticicia</taxon>
    </lineage>
</organism>
<reference evidence="1" key="1">
    <citation type="journal article" date="2014" name="Int. J. Syst. Evol. Microbiol.">
        <title>Complete genome sequence of Corynebacterium casei LMG S-19264T (=DSM 44701T), isolated from a smear-ripened cheese.</title>
        <authorList>
            <consortium name="US DOE Joint Genome Institute (JGI-PGF)"/>
            <person name="Walter F."/>
            <person name="Albersmeier A."/>
            <person name="Kalinowski J."/>
            <person name="Ruckert C."/>
        </authorList>
    </citation>
    <scope>NUCLEOTIDE SEQUENCE</scope>
    <source>
        <strain evidence="1">CGMCC 1.15958</strain>
    </source>
</reference>
<reference evidence="1" key="2">
    <citation type="submission" date="2020-09" db="EMBL/GenBank/DDBJ databases">
        <authorList>
            <person name="Sun Q."/>
            <person name="Zhou Y."/>
        </authorList>
    </citation>
    <scope>NUCLEOTIDE SEQUENCE</scope>
    <source>
        <strain evidence="1">CGMCC 1.15958</strain>
    </source>
</reference>
<dbReference type="Proteomes" id="UP000609064">
    <property type="component" value="Unassembled WGS sequence"/>
</dbReference>
<gene>
    <name evidence="1" type="ORF">GCM10011514_29160</name>
</gene>
<comment type="caution">
    <text evidence="1">The sequence shown here is derived from an EMBL/GenBank/DDBJ whole genome shotgun (WGS) entry which is preliminary data.</text>
</comment>